<reference evidence="6 7" key="1">
    <citation type="journal article" date="2020" name="G3 (Bethesda)">
        <title>Genetic Underpinnings of Host Manipulation by Ophiocordyceps as Revealed by Comparative Transcriptomics.</title>
        <authorList>
            <person name="Will I."/>
            <person name="Das B."/>
            <person name="Trinh T."/>
            <person name="Brachmann A."/>
            <person name="Ohm R.A."/>
            <person name="de Bekker C."/>
        </authorList>
    </citation>
    <scope>NUCLEOTIDE SEQUENCE [LARGE SCALE GENOMIC DNA]</scope>
    <source>
        <strain evidence="6 7">EC05</strain>
    </source>
</reference>
<evidence type="ECO:0000256" key="4">
    <source>
        <dbReference type="SAM" id="SignalP"/>
    </source>
</evidence>
<evidence type="ECO:0000256" key="2">
    <source>
        <dbReference type="ARBA" id="ARBA00047591"/>
    </source>
</evidence>
<comment type="catalytic activity">
    <reaction evidence="3">
        <text>a monoacylglycerol + H2O = glycerol + a fatty acid + H(+)</text>
        <dbReference type="Rhea" id="RHEA:15245"/>
        <dbReference type="ChEBI" id="CHEBI:15377"/>
        <dbReference type="ChEBI" id="CHEBI:15378"/>
        <dbReference type="ChEBI" id="CHEBI:17408"/>
        <dbReference type="ChEBI" id="CHEBI:17754"/>
        <dbReference type="ChEBI" id="CHEBI:28868"/>
    </reaction>
</comment>
<dbReference type="OrthoDB" id="426718at2759"/>
<dbReference type="PANTHER" id="PTHR45856:SF24">
    <property type="entry name" value="FUNGAL LIPASE-LIKE DOMAIN-CONTAINING PROTEIN"/>
    <property type="match status" value="1"/>
</dbReference>
<keyword evidence="7" id="KW-1185">Reference proteome</keyword>
<proteinExistence type="inferred from homology"/>
<dbReference type="CDD" id="cd00519">
    <property type="entry name" value="Lipase_3"/>
    <property type="match status" value="1"/>
</dbReference>
<comment type="similarity">
    <text evidence="1">Belongs to the AB hydrolase superfamily. Lipase family. Class 3 subfamily.</text>
</comment>
<evidence type="ECO:0000256" key="3">
    <source>
        <dbReference type="ARBA" id="ARBA00048461"/>
    </source>
</evidence>
<dbReference type="AlphaFoldDB" id="A0A8H4Q4M3"/>
<protein>
    <submittedName>
        <fullName evidence="6">Feruloyl esterase a</fullName>
    </submittedName>
</protein>
<comment type="catalytic activity">
    <reaction evidence="2">
        <text>a diacylglycerol + H2O = a monoacylglycerol + a fatty acid + H(+)</text>
        <dbReference type="Rhea" id="RHEA:32731"/>
        <dbReference type="ChEBI" id="CHEBI:15377"/>
        <dbReference type="ChEBI" id="CHEBI:15378"/>
        <dbReference type="ChEBI" id="CHEBI:17408"/>
        <dbReference type="ChEBI" id="CHEBI:18035"/>
        <dbReference type="ChEBI" id="CHEBI:28868"/>
    </reaction>
</comment>
<name>A0A8H4Q4M3_9HYPO</name>
<evidence type="ECO:0000256" key="1">
    <source>
        <dbReference type="ARBA" id="ARBA00043996"/>
    </source>
</evidence>
<evidence type="ECO:0000259" key="5">
    <source>
        <dbReference type="Pfam" id="PF01764"/>
    </source>
</evidence>
<dbReference type="SUPFAM" id="SSF53474">
    <property type="entry name" value="alpha/beta-Hydrolases"/>
    <property type="match status" value="1"/>
</dbReference>
<dbReference type="InterPro" id="IPR051218">
    <property type="entry name" value="Sec_MonoDiacylglyc_Lipase"/>
</dbReference>
<keyword evidence="4" id="KW-0732">Signal</keyword>
<dbReference type="Gene3D" id="3.40.50.1820">
    <property type="entry name" value="alpha/beta hydrolase"/>
    <property type="match status" value="1"/>
</dbReference>
<evidence type="ECO:0000313" key="6">
    <source>
        <dbReference type="EMBL" id="KAF4585578.1"/>
    </source>
</evidence>
<sequence>MGRLAFLVSIVMLCVSQVACNRIPISQQLVNTFRRYAEIASAAYAQNCPRPPQGIQILRYIDNRTSNTQGFIAADPRNNELIISLRGTDNLAGLFNNAKFGTTYYQSPGVHEGFLASWNSIAPAVINGVTSILRARPGMRVTITGHSSGAALASLATASLRGVGLVVTTYTFGQPRTGNQQYADYIDYLVPQAMYRITHKDDGVPQVAKGGSFRHHQTEFWQMTDDVSPATFYRCIGQEPIDCNNFVEGNGLIGLNAAHLSYLGVSMGDALDRGASVCGGQKPKFLDATLQSLGFRGKGLQANGR</sequence>
<dbReference type="Pfam" id="PF01764">
    <property type="entry name" value="Lipase_3"/>
    <property type="match status" value="1"/>
</dbReference>
<feature type="chain" id="PRO_5034227082" evidence="4">
    <location>
        <begin position="21"/>
        <end position="305"/>
    </location>
</feature>
<feature type="domain" description="Fungal lipase-type" evidence="5">
    <location>
        <begin position="83"/>
        <end position="208"/>
    </location>
</feature>
<dbReference type="GO" id="GO:0006629">
    <property type="term" value="P:lipid metabolic process"/>
    <property type="evidence" value="ECO:0007669"/>
    <property type="project" value="InterPro"/>
</dbReference>
<dbReference type="Proteomes" id="UP000562929">
    <property type="component" value="Unassembled WGS sequence"/>
</dbReference>
<dbReference type="InterPro" id="IPR029058">
    <property type="entry name" value="AB_hydrolase_fold"/>
</dbReference>
<feature type="signal peptide" evidence="4">
    <location>
        <begin position="1"/>
        <end position="20"/>
    </location>
</feature>
<gene>
    <name evidence="6" type="ORF">GQ602_004883</name>
</gene>
<evidence type="ECO:0000313" key="7">
    <source>
        <dbReference type="Proteomes" id="UP000562929"/>
    </source>
</evidence>
<dbReference type="EMBL" id="JAACLJ010000005">
    <property type="protein sequence ID" value="KAF4585578.1"/>
    <property type="molecule type" value="Genomic_DNA"/>
</dbReference>
<dbReference type="InterPro" id="IPR002921">
    <property type="entry name" value="Fungal_lipase-type"/>
</dbReference>
<organism evidence="6 7">
    <name type="scientific">Ophiocordyceps camponoti-floridani</name>
    <dbReference type="NCBI Taxonomy" id="2030778"/>
    <lineage>
        <taxon>Eukaryota</taxon>
        <taxon>Fungi</taxon>
        <taxon>Dikarya</taxon>
        <taxon>Ascomycota</taxon>
        <taxon>Pezizomycotina</taxon>
        <taxon>Sordariomycetes</taxon>
        <taxon>Hypocreomycetidae</taxon>
        <taxon>Hypocreales</taxon>
        <taxon>Ophiocordycipitaceae</taxon>
        <taxon>Ophiocordyceps</taxon>
    </lineage>
</organism>
<accession>A0A8H4Q4M3</accession>
<comment type="caution">
    <text evidence="6">The sequence shown here is derived from an EMBL/GenBank/DDBJ whole genome shotgun (WGS) entry which is preliminary data.</text>
</comment>
<dbReference type="PANTHER" id="PTHR45856">
    <property type="entry name" value="ALPHA/BETA-HYDROLASES SUPERFAMILY PROTEIN"/>
    <property type="match status" value="1"/>
</dbReference>